<name>G0MH08_CAEBE</name>
<reference evidence="4" key="1">
    <citation type="submission" date="2011-07" db="EMBL/GenBank/DDBJ databases">
        <authorList>
            <consortium name="Caenorhabditis brenneri Sequencing and Analysis Consortium"/>
            <person name="Wilson R.K."/>
        </authorList>
    </citation>
    <scope>NUCLEOTIDE SEQUENCE [LARGE SCALE GENOMIC DNA]</scope>
    <source>
        <strain evidence="4">PB2801</strain>
    </source>
</reference>
<keyword evidence="1" id="KW-0175">Coiled coil</keyword>
<evidence type="ECO:0000256" key="2">
    <source>
        <dbReference type="SAM" id="MobiDB-lite"/>
    </source>
</evidence>
<proteinExistence type="predicted"/>
<dbReference type="InParanoid" id="G0MH08"/>
<dbReference type="EMBL" id="GL379794">
    <property type="protein sequence ID" value="EGT58100.1"/>
    <property type="molecule type" value="Genomic_DNA"/>
</dbReference>
<evidence type="ECO:0000256" key="1">
    <source>
        <dbReference type="SAM" id="Coils"/>
    </source>
</evidence>
<dbReference type="AlphaFoldDB" id="G0MH08"/>
<evidence type="ECO:0000313" key="3">
    <source>
        <dbReference type="EMBL" id="EGT58100.1"/>
    </source>
</evidence>
<accession>G0MH08</accession>
<dbReference type="HOGENOM" id="CLU_662636_0_0_1"/>
<gene>
    <name evidence="3" type="ORF">CAEBREN_05034</name>
</gene>
<keyword evidence="4" id="KW-1185">Reference proteome</keyword>
<organism evidence="4">
    <name type="scientific">Caenorhabditis brenneri</name>
    <name type="common">Nematode worm</name>
    <dbReference type="NCBI Taxonomy" id="135651"/>
    <lineage>
        <taxon>Eukaryota</taxon>
        <taxon>Metazoa</taxon>
        <taxon>Ecdysozoa</taxon>
        <taxon>Nematoda</taxon>
        <taxon>Chromadorea</taxon>
        <taxon>Rhabditida</taxon>
        <taxon>Rhabditina</taxon>
        <taxon>Rhabditomorpha</taxon>
        <taxon>Rhabditoidea</taxon>
        <taxon>Rhabditidae</taxon>
        <taxon>Peloderinae</taxon>
        <taxon>Caenorhabditis</taxon>
    </lineage>
</organism>
<evidence type="ECO:0000313" key="4">
    <source>
        <dbReference type="Proteomes" id="UP000008068"/>
    </source>
</evidence>
<dbReference type="Proteomes" id="UP000008068">
    <property type="component" value="Unassembled WGS sequence"/>
</dbReference>
<sequence length="415" mass="46095">MSNNVKRCSFLSGETGHDTGPNTQPDKMLASAMDSVCPMAAPLISYPALPTATETVSSNFIRMFSPKPETFGVNPYSSSLPETQRNNNTYQLSNNMPVPQYSPSDTTFIKNLHTSHVGLTSSQGPKPIVTMASCYEASMSQNYEQLYNAKRLSDQETDSPGKKSRLQDTVQAFRNDEPKTLKKPVQKIQAATRSDSNLTTIEIFTEPQQSALLSLTGGKTVQSPAQSSNSVIKTNIQKTESSENELQALKNQLRMETRTEIRVFFKKANKNDLSLPLVRLPFQYFLFNVTNFGNYDIPYEDNPAELCKKIACRLAEVKKNIQNNCTNPSASIALRNDGMDVTSNKFTSKIPNSSIFSVAIDGLDKHLFGVVHRKNSTTVTVSVFSTYTRKTSLEIVGVIERNLCAENNEVRSYFP</sequence>
<feature type="coiled-coil region" evidence="1">
    <location>
        <begin position="232"/>
        <end position="259"/>
    </location>
</feature>
<feature type="region of interest" description="Disordered" evidence="2">
    <location>
        <begin position="1"/>
        <end position="26"/>
    </location>
</feature>
<protein>
    <submittedName>
        <fullName evidence="3">Uncharacterized protein</fullName>
    </submittedName>
</protein>